<reference evidence="1 2" key="1">
    <citation type="submission" date="2018-06" db="EMBL/GenBank/DDBJ databases">
        <title>Genomic Encyclopedia of Archaeal and Bacterial Type Strains, Phase II (KMG-II): from individual species to whole genera.</title>
        <authorList>
            <person name="Goeker M."/>
        </authorList>
    </citation>
    <scope>NUCLEOTIDE SEQUENCE [LARGE SCALE GENOMIC DNA]</scope>
    <source>
        <strain evidence="1 2">DSM 17205</strain>
    </source>
</reference>
<dbReference type="RefSeq" id="WP_015361405.1">
    <property type="nucleotide sequence ID" value="NZ_QKZR01000001.1"/>
</dbReference>
<protein>
    <submittedName>
        <fullName evidence="1">Uncharacterized protein</fullName>
    </submittedName>
</protein>
<dbReference type="Proteomes" id="UP000248584">
    <property type="component" value="Unassembled WGS sequence"/>
</dbReference>
<keyword evidence="2" id="KW-1185">Reference proteome</keyword>
<name>A0ABX5Q183_9FLAO</name>
<sequence>MNASKEVMTKVQLVDSKFSPSEAADVVSSLIREKINFHKLHRLSMCEGNVNSNTKYDDSRVVELDLERKKFKEICREAKANGKRIKINGILEIEIID</sequence>
<proteinExistence type="predicted"/>
<dbReference type="EMBL" id="QKZR01000001">
    <property type="protein sequence ID" value="PZX43588.1"/>
    <property type="molecule type" value="Genomic_DNA"/>
</dbReference>
<evidence type="ECO:0000313" key="2">
    <source>
        <dbReference type="Proteomes" id="UP000248584"/>
    </source>
</evidence>
<accession>A0ABX5Q183</accession>
<gene>
    <name evidence="1" type="ORF">LX97_00589</name>
</gene>
<comment type="caution">
    <text evidence="1">The sequence shown here is derived from an EMBL/GenBank/DDBJ whole genome shotgun (WGS) entry which is preliminary data.</text>
</comment>
<evidence type="ECO:0000313" key="1">
    <source>
        <dbReference type="EMBL" id="PZX43588.1"/>
    </source>
</evidence>
<organism evidence="1 2">
    <name type="scientific">Nonlabens dokdonensis</name>
    <dbReference type="NCBI Taxonomy" id="328515"/>
    <lineage>
        <taxon>Bacteria</taxon>
        <taxon>Pseudomonadati</taxon>
        <taxon>Bacteroidota</taxon>
        <taxon>Flavobacteriia</taxon>
        <taxon>Flavobacteriales</taxon>
        <taxon>Flavobacteriaceae</taxon>
        <taxon>Nonlabens</taxon>
    </lineage>
</organism>